<name>A0A0R1QK43_9LACO</name>
<gene>
    <name evidence="2" type="ORF">FD01_GL000816</name>
</gene>
<evidence type="ECO:0000256" key="1">
    <source>
        <dbReference type="SAM" id="Phobius"/>
    </source>
</evidence>
<reference evidence="2 3" key="1">
    <citation type="journal article" date="2015" name="Genome Announc.">
        <title>Expanding the biotechnology potential of lactobacilli through comparative genomics of 213 strains and associated genera.</title>
        <authorList>
            <person name="Sun Z."/>
            <person name="Harris H.M."/>
            <person name="McCann A."/>
            <person name="Guo C."/>
            <person name="Argimon S."/>
            <person name="Zhang W."/>
            <person name="Yang X."/>
            <person name="Jeffery I.B."/>
            <person name="Cooney J.C."/>
            <person name="Kagawa T.F."/>
            <person name="Liu W."/>
            <person name="Song Y."/>
            <person name="Salvetti E."/>
            <person name="Wrobel A."/>
            <person name="Rasinkangas P."/>
            <person name="Parkhill J."/>
            <person name="Rea M.C."/>
            <person name="O'Sullivan O."/>
            <person name="Ritari J."/>
            <person name="Douillard F.P."/>
            <person name="Paul Ross R."/>
            <person name="Yang R."/>
            <person name="Briner A.E."/>
            <person name="Felis G.E."/>
            <person name="de Vos W.M."/>
            <person name="Barrangou R."/>
            <person name="Klaenhammer T.R."/>
            <person name="Caufield P.W."/>
            <person name="Cui Y."/>
            <person name="Zhang H."/>
            <person name="O'Toole P.W."/>
        </authorList>
    </citation>
    <scope>NUCLEOTIDE SEQUENCE [LARGE SCALE GENOMIC DNA]</scope>
    <source>
        <strain evidence="2 3">DSM 13343</strain>
    </source>
</reference>
<keyword evidence="1" id="KW-1133">Transmembrane helix</keyword>
<evidence type="ECO:0000313" key="3">
    <source>
        <dbReference type="Proteomes" id="UP000051790"/>
    </source>
</evidence>
<dbReference type="Proteomes" id="UP000051790">
    <property type="component" value="Unassembled WGS sequence"/>
</dbReference>
<feature type="transmembrane region" description="Helical" evidence="1">
    <location>
        <begin position="51"/>
        <end position="69"/>
    </location>
</feature>
<accession>A0A0R1QK43</accession>
<sequence>MSKVTTILQYIITAIGTIAGLYATVKLGIYGMAHMEKNPQKVEQARDGLKNVAIGLLITIAAAAIVSWLKAA</sequence>
<dbReference type="AlphaFoldDB" id="A0A0R1QK43"/>
<evidence type="ECO:0000313" key="2">
    <source>
        <dbReference type="EMBL" id="KRL45174.1"/>
    </source>
</evidence>
<keyword evidence="1" id="KW-0472">Membrane</keyword>
<dbReference type="PATRIC" id="fig|1423769.4.peg.872"/>
<protein>
    <submittedName>
        <fullName evidence="2">Uncharacterized protein</fullName>
    </submittedName>
</protein>
<dbReference type="EMBL" id="AZEU01000133">
    <property type="protein sequence ID" value="KRL45174.1"/>
    <property type="molecule type" value="Genomic_DNA"/>
</dbReference>
<dbReference type="RefSeq" id="WP_054715233.1">
    <property type="nucleotide sequence ID" value="NZ_AZEU01000133.1"/>
</dbReference>
<organism evidence="2 3">
    <name type="scientific">Lacticaseibacillus manihotivorans DSM 13343 = JCM 12514</name>
    <dbReference type="NCBI Taxonomy" id="1423769"/>
    <lineage>
        <taxon>Bacteria</taxon>
        <taxon>Bacillati</taxon>
        <taxon>Bacillota</taxon>
        <taxon>Bacilli</taxon>
        <taxon>Lactobacillales</taxon>
        <taxon>Lactobacillaceae</taxon>
        <taxon>Lacticaseibacillus</taxon>
    </lineage>
</organism>
<dbReference type="Pfam" id="PF18895">
    <property type="entry name" value="T4SS_pilin"/>
    <property type="match status" value="1"/>
</dbReference>
<keyword evidence="1" id="KW-0812">Transmembrane</keyword>
<keyword evidence="3" id="KW-1185">Reference proteome</keyword>
<comment type="caution">
    <text evidence="2">The sequence shown here is derived from an EMBL/GenBank/DDBJ whole genome shotgun (WGS) entry which is preliminary data.</text>
</comment>
<dbReference type="InterPro" id="IPR043993">
    <property type="entry name" value="T4SS_pilin"/>
</dbReference>
<feature type="transmembrane region" description="Helical" evidence="1">
    <location>
        <begin position="6"/>
        <end position="30"/>
    </location>
</feature>
<proteinExistence type="predicted"/>
<dbReference type="OrthoDB" id="2300481at2"/>